<evidence type="ECO:0000313" key="1">
    <source>
        <dbReference type="EMBL" id="MFD2658836.1"/>
    </source>
</evidence>
<keyword evidence="2" id="KW-1185">Reference proteome</keyword>
<dbReference type="RefSeq" id="WP_379268753.1">
    <property type="nucleotide sequence ID" value="NZ_JBHUMY010000001.1"/>
</dbReference>
<comment type="caution">
    <text evidence="1">The sequence shown here is derived from an EMBL/GenBank/DDBJ whole genome shotgun (WGS) entry which is preliminary data.</text>
</comment>
<organism evidence="1 2">
    <name type="scientific">Paenibacillus thailandensis</name>
    <dbReference type="NCBI Taxonomy" id="393250"/>
    <lineage>
        <taxon>Bacteria</taxon>
        <taxon>Bacillati</taxon>
        <taxon>Bacillota</taxon>
        <taxon>Bacilli</taxon>
        <taxon>Bacillales</taxon>
        <taxon>Paenibacillaceae</taxon>
        <taxon>Paenibacillus</taxon>
    </lineage>
</organism>
<name>A0ABW5QQZ7_9BACL</name>
<dbReference type="EMBL" id="JBHUMY010000001">
    <property type="protein sequence ID" value="MFD2658836.1"/>
    <property type="molecule type" value="Genomic_DNA"/>
</dbReference>
<dbReference type="Proteomes" id="UP001597493">
    <property type="component" value="Unassembled WGS sequence"/>
</dbReference>
<sequence length="236" mass="26995">MPVMRIKTLLEYRFPTPDEVYFLDGVLLEPLAPDQMLQLASFPYRDDHFLRLAYSVSYPSLRCYADEGYLDIIKQLQQDASDETSLVPEAPIRCLFIITNLKSPLYQVREIKWLKGTDFLGSYGMYTIHSKLGFSGELMQRVTTQIVQYSLESCNTFERLLIGLIQPDNSWQLVLVNINISPSLMKKGNNLVSMKIRVYDPTIFVQMVTGELNPNDIPCQELKSIANVAGSLLHFK</sequence>
<evidence type="ECO:0000313" key="2">
    <source>
        <dbReference type="Proteomes" id="UP001597493"/>
    </source>
</evidence>
<accession>A0ABW5QQZ7</accession>
<reference evidence="2" key="1">
    <citation type="journal article" date="2019" name="Int. J. Syst. Evol. Microbiol.">
        <title>The Global Catalogue of Microorganisms (GCM) 10K type strain sequencing project: providing services to taxonomists for standard genome sequencing and annotation.</title>
        <authorList>
            <consortium name="The Broad Institute Genomics Platform"/>
            <consortium name="The Broad Institute Genome Sequencing Center for Infectious Disease"/>
            <person name="Wu L."/>
            <person name="Ma J."/>
        </authorList>
    </citation>
    <scope>NUCLEOTIDE SEQUENCE [LARGE SCALE GENOMIC DNA]</scope>
    <source>
        <strain evidence="2">TISTR 1827</strain>
    </source>
</reference>
<gene>
    <name evidence="1" type="ORF">ACFSW5_00990</name>
</gene>
<protein>
    <submittedName>
        <fullName evidence="1">Uncharacterized protein</fullName>
    </submittedName>
</protein>
<proteinExistence type="predicted"/>